<keyword evidence="2" id="KW-1185">Reference proteome</keyword>
<proteinExistence type="predicted"/>
<evidence type="ECO:0000313" key="2">
    <source>
        <dbReference type="Proteomes" id="UP000289738"/>
    </source>
</evidence>
<gene>
    <name evidence="1" type="ORF">Ahy_B03g062549</name>
</gene>
<dbReference type="Proteomes" id="UP000289738">
    <property type="component" value="Chromosome B03"/>
</dbReference>
<evidence type="ECO:0000313" key="1">
    <source>
        <dbReference type="EMBL" id="RYR17881.1"/>
    </source>
</evidence>
<reference evidence="1 2" key="1">
    <citation type="submission" date="2019-01" db="EMBL/GenBank/DDBJ databases">
        <title>Sequencing of cultivated peanut Arachis hypogaea provides insights into genome evolution and oil improvement.</title>
        <authorList>
            <person name="Chen X."/>
        </authorList>
    </citation>
    <scope>NUCLEOTIDE SEQUENCE [LARGE SCALE GENOMIC DNA]</scope>
    <source>
        <strain evidence="2">cv. Fuhuasheng</strain>
        <tissue evidence="1">Leaves</tissue>
    </source>
</reference>
<organism evidence="1 2">
    <name type="scientific">Arachis hypogaea</name>
    <name type="common">Peanut</name>
    <dbReference type="NCBI Taxonomy" id="3818"/>
    <lineage>
        <taxon>Eukaryota</taxon>
        <taxon>Viridiplantae</taxon>
        <taxon>Streptophyta</taxon>
        <taxon>Embryophyta</taxon>
        <taxon>Tracheophyta</taxon>
        <taxon>Spermatophyta</taxon>
        <taxon>Magnoliopsida</taxon>
        <taxon>eudicotyledons</taxon>
        <taxon>Gunneridae</taxon>
        <taxon>Pentapetalae</taxon>
        <taxon>rosids</taxon>
        <taxon>fabids</taxon>
        <taxon>Fabales</taxon>
        <taxon>Fabaceae</taxon>
        <taxon>Papilionoideae</taxon>
        <taxon>50 kb inversion clade</taxon>
        <taxon>dalbergioids sensu lato</taxon>
        <taxon>Dalbergieae</taxon>
        <taxon>Pterocarpus clade</taxon>
        <taxon>Arachis</taxon>
    </lineage>
</organism>
<accession>A0A444ZUH0</accession>
<dbReference type="AlphaFoldDB" id="A0A444ZUH0"/>
<sequence length="295" mass="34320">MVDYDEDGCRNEEINPKYLGTNLRNRDDNMNLGGNMNHVVRRGQNADVVLARMRVNQHGEHYQVTRIIEDILNKVKINVEFMNQLYFVSVFSCLVQMVEVPKDVKNPKIVTKFAEKVVKIATMSLDFYMRQKLLNVHIHDLAHLVERVRQVEILQKEKKKFNNEKKYKSKLFARKEKVLYVKMGSSSEVSDLKLSKIDLAKLKKVGIEGSRCFFVFSIRDAQYKHKLQRGHRDFNRGCFHILEVGPKKIEKQYNMSSLERISTSLFYGRRFFLPSLSLPFPGYSIGIYNSGSKGA</sequence>
<protein>
    <submittedName>
        <fullName evidence="1">Uncharacterized protein</fullName>
    </submittedName>
</protein>
<name>A0A444ZUH0_ARAHY</name>
<dbReference type="EMBL" id="SDMP01000013">
    <property type="protein sequence ID" value="RYR17881.1"/>
    <property type="molecule type" value="Genomic_DNA"/>
</dbReference>
<comment type="caution">
    <text evidence="1">The sequence shown here is derived from an EMBL/GenBank/DDBJ whole genome shotgun (WGS) entry which is preliminary data.</text>
</comment>